<dbReference type="GO" id="GO:0005829">
    <property type="term" value="C:cytosol"/>
    <property type="evidence" value="ECO:0007669"/>
    <property type="project" value="TreeGrafter"/>
</dbReference>
<dbReference type="InterPro" id="IPR036388">
    <property type="entry name" value="WH-like_DNA-bd_sf"/>
</dbReference>
<keyword evidence="3" id="KW-0238">DNA-binding</keyword>
<organism evidence="6 7">
    <name type="scientific">Kocuria subflava</name>
    <dbReference type="NCBI Taxonomy" id="1736139"/>
    <lineage>
        <taxon>Bacteria</taxon>
        <taxon>Bacillati</taxon>
        <taxon>Actinomycetota</taxon>
        <taxon>Actinomycetes</taxon>
        <taxon>Micrococcales</taxon>
        <taxon>Micrococcaceae</taxon>
        <taxon>Kocuria</taxon>
    </lineage>
</organism>
<evidence type="ECO:0000259" key="5">
    <source>
        <dbReference type="PROSITE" id="PS50931"/>
    </source>
</evidence>
<dbReference type="Gene3D" id="1.10.10.10">
    <property type="entry name" value="Winged helix-like DNA-binding domain superfamily/Winged helix DNA-binding domain"/>
    <property type="match status" value="1"/>
</dbReference>
<keyword evidence="2" id="KW-0805">Transcription regulation</keyword>
<evidence type="ECO:0000313" key="7">
    <source>
        <dbReference type="Proteomes" id="UP000521379"/>
    </source>
</evidence>
<dbReference type="InterPro" id="IPR005119">
    <property type="entry name" value="LysR_subst-bd"/>
</dbReference>
<dbReference type="AlphaFoldDB" id="A0A846TVB0"/>
<evidence type="ECO:0000256" key="4">
    <source>
        <dbReference type="ARBA" id="ARBA00023163"/>
    </source>
</evidence>
<keyword evidence="4" id="KW-0804">Transcription</keyword>
<keyword evidence="7" id="KW-1185">Reference proteome</keyword>
<gene>
    <name evidence="6" type="ORF">GTW58_04260</name>
</gene>
<protein>
    <submittedName>
        <fullName evidence="6">LysR family transcriptional regulator</fullName>
    </submittedName>
</protein>
<proteinExistence type="inferred from homology"/>
<reference evidence="6 7" key="1">
    <citation type="submission" date="2020-02" db="EMBL/GenBank/DDBJ databases">
        <authorList>
            <person name="Sun Q."/>
        </authorList>
    </citation>
    <scope>NUCLEOTIDE SEQUENCE [LARGE SCALE GENOMIC DNA]</scope>
    <source>
        <strain evidence="6 7">YIM 13062</strain>
    </source>
</reference>
<dbReference type="GO" id="GO:0003700">
    <property type="term" value="F:DNA-binding transcription factor activity"/>
    <property type="evidence" value="ECO:0007669"/>
    <property type="project" value="InterPro"/>
</dbReference>
<dbReference type="Proteomes" id="UP000521379">
    <property type="component" value="Unassembled WGS sequence"/>
</dbReference>
<name>A0A846TVB0_9MICC</name>
<feature type="domain" description="HTH lysR-type" evidence="5">
    <location>
        <begin position="1"/>
        <end position="58"/>
    </location>
</feature>
<dbReference type="EMBL" id="JAAVUN010000005">
    <property type="protein sequence ID" value="NKE09167.1"/>
    <property type="molecule type" value="Genomic_DNA"/>
</dbReference>
<comment type="similarity">
    <text evidence="1">Belongs to the LysR transcriptional regulatory family.</text>
</comment>
<dbReference type="SUPFAM" id="SSF53850">
    <property type="entry name" value="Periplasmic binding protein-like II"/>
    <property type="match status" value="1"/>
</dbReference>
<evidence type="ECO:0000256" key="2">
    <source>
        <dbReference type="ARBA" id="ARBA00023015"/>
    </source>
</evidence>
<dbReference type="PANTHER" id="PTHR30419">
    <property type="entry name" value="HTH-TYPE TRANSCRIPTIONAL REGULATOR YBHD"/>
    <property type="match status" value="1"/>
</dbReference>
<dbReference type="Gene3D" id="3.40.190.290">
    <property type="match status" value="1"/>
</dbReference>
<dbReference type="RefSeq" id="WP_119932571.1">
    <property type="nucleotide sequence ID" value="NZ_JAAVUN010000005.1"/>
</dbReference>
<dbReference type="InterPro" id="IPR036390">
    <property type="entry name" value="WH_DNA-bd_sf"/>
</dbReference>
<accession>A0A846TVB0</accession>
<dbReference type="InterPro" id="IPR000847">
    <property type="entry name" value="LysR_HTH_N"/>
</dbReference>
<evidence type="ECO:0000313" key="6">
    <source>
        <dbReference type="EMBL" id="NKE09167.1"/>
    </source>
</evidence>
<sequence length="294" mass="30826">MENRHLRHFLAVVDQGGVTRAAEHLRIAQPSLSQSIKGLEKELGVPLFHRVGRTMVLSSAGQALLGPARAAVRHMDSVHDAAATVAEVRGGHVDLVSMPTPALEPLSSITARLAALHPHIALRVRSALTDRQVLTAVESGEAEVGLLGGNTTPLAADVEVMPLGSQSLILVTHPEAPMLRSGQPLRGSDLEGSIFVASAPGTLTRRVLDDWLAAGIAVQVAVETDHRSSVLPLVTAGVGHTILPSAWRCTAEQLGLGVHALADAPELSVSLISRRQDLTPAARALVDVARAEAL</sequence>
<dbReference type="CDD" id="cd05466">
    <property type="entry name" value="PBP2_LTTR_substrate"/>
    <property type="match status" value="1"/>
</dbReference>
<dbReference type="InterPro" id="IPR050950">
    <property type="entry name" value="HTH-type_LysR_regulators"/>
</dbReference>
<dbReference type="PRINTS" id="PR00039">
    <property type="entry name" value="HTHLYSR"/>
</dbReference>
<evidence type="ECO:0000256" key="1">
    <source>
        <dbReference type="ARBA" id="ARBA00009437"/>
    </source>
</evidence>
<dbReference type="SUPFAM" id="SSF46785">
    <property type="entry name" value="Winged helix' DNA-binding domain"/>
    <property type="match status" value="1"/>
</dbReference>
<dbReference type="FunFam" id="1.10.10.10:FF:000001">
    <property type="entry name" value="LysR family transcriptional regulator"/>
    <property type="match status" value="1"/>
</dbReference>
<dbReference type="Pfam" id="PF00126">
    <property type="entry name" value="HTH_1"/>
    <property type="match status" value="1"/>
</dbReference>
<dbReference type="Pfam" id="PF03466">
    <property type="entry name" value="LysR_substrate"/>
    <property type="match status" value="1"/>
</dbReference>
<evidence type="ECO:0000256" key="3">
    <source>
        <dbReference type="ARBA" id="ARBA00023125"/>
    </source>
</evidence>
<dbReference type="GO" id="GO:0003677">
    <property type="term" value="F:DNA binding"/>
    <property type="evidence" value="ECO:0007669"/>
    <property type="project" value="UniProtKB-KW"/>
</dbReference>
<dbReference type="PROSITE" id="PS50931">
    <property type="entry name" value="HTH_LYSR"/>
    <property type="match status" value="1"/>
</dbReference>
<comment type="caution">
    <text evidence="6">The sequence shown here is derived from an EMBL/GenBank/DDBJ whole genome shotgun (WGS) entry which is preliminary data.</text>
</comment>